<dbReference type="Gene3D" id="1.10.10.10">
    <property type="entry name" value="Winged helix-like DNA-binding domain superfamily/Winged helix DNA-binding domain"/>
    <property type="match status" value="1"/>
</dbReference>
<dbReference type="GO" id="GO:0043565">
    <property type="term" value="F:sequence-specific DNA binding"/>
    <property type="evidence" value="ECO:0007669"/>
    <property type="project" value="TreeGrafter"/>
</dbReference>
<dbReference type="InterPro" id="IPR036390">
    <property type="entry name" value="WH_DNA-bd_sf"/>
</dbReference>
<dbReference type="InterPro" id="IPR000847">
    <property type="entry name" value="LysR_HTH_N"/>
</dbReference>
<reference evidence="6 7" key="1">
    <citation type="submission" date="2018-05" db="EMBL/GenBank/DDBJ databases">
        <title>Genomic Encyclopedia of Type Strains, Phase IV (KMG-IV): sequencing the most valuable type-strain genomes for metagenomic binning, comparative biology and taxonomic classification.</title>
        <authorList>
            <person name="Goeker M."/>
        </authorList>
    </citation>
    <scope>NUCLEOTIDE SEQUENCE [LARGE SCALE GENOMIC DNA]</scope>
    <source>
        <strain evidence="6 7">DSM 2626</strain>
    </source>
</reference>
<dbReference type="Pfam" id="PF03466">
    <property type="entry name" value="LysR_substrate"/>
    <property type="match status" value="1"/>
</dbReference>
<accession>A0A8E2W8A9</accession>
<evidence type="ECO:0000259" key="5">
    <source>
        <dbReference type="PROSITE" id="PS50931"/>
    </source>
</evidence>
<dbReference type="CDD" id="cd08432">
    <property type="entry name" value="PBP2_GcdR_TrpI_HvrB_AmpR_like"/>
    <property type="match status" value="1"/>
</dbReference>
<feature type="domain" description="HTH lysR-type" evidence="5">
    <location>
        <begin position="8"/>
        <end position="65"/>
    </location>
</feature>
<dbReference type="GO" id="GO:0006351">
    <property type="term" value="P:DNA-templated transcription"/>
    <property type="evidence" value="ECO:0007669"/>
    <property type="project" value="TreeGrafter"/>
</dbReference>
<dbReference type="Pfam" id="PF00126">
    <property type="entry name" value="HTH_1"/>
    <property type="match status" value="1"/>
</dbReference>
<dbReference type="PROSITE" id="PS50931">
    <property type="entry name" value="HTH_LYSR"/>
    <property type="match status" value="1"/>
</dbReference>
<dbReference type="InterPro" id="IPR005119">
    <property type="entry name" value="LysR_subst-bd"/>
</dbReference>
<sequence>MKYWRHVPPLRVMLAIEATARLESLSKAAGELNVTQSAISHLITQAEDFLSVRLFDRQSRPVRVTTEGRRYVNALVAGLDIISLEGETLQRGHNADSLTVSCNLAYANFWLLPRLKEFHKSHPEITVNMVTAYQGLPELSERIDISVRFGKGNWPDCDAELLLSELITPVANPAYLARSAPIKTPRDLTMHILLHARADDKSWFDWEQWFAHYDIKTNPLPGPHFDNHLTMMQAALAGEGIALGWIGTATELVRAGQLVELFDDKVQADGGIYLVWRKNVPLSTAAKTFAKWMLGSRDDSLRDLQDHSPPITVDWERGP</sequence>
<proteinExistence type="inferred from homology"/>
<comment type="similarity">
    <text evidence="1">Belongs to the LysR transcriptional regulatory family.</text>
</comment>
<dbReference type="AlphaFoldDB" id="A0A8E2W8A9"/>
<evidence type="ECO:0000256" key="4">
    <source>
        <dbReference type="ARBA" id="ARBA00023163"/>
    </source>
</evidence>
<organism evidence="6 7">
    <name type="scientific">Rhizobium loti</name>
    <name type="common">Mesorhizobium loti</name>
    <dbReference type="NCBI Taxonomy" id="381"/>
    <lineage>
        <taxon>Bacteria</taxon>
        <taxon>Pseudomonadati</taxon>
        <taxon>Pseudomonadota</taxon>
        <taxon>Alphaproteobacteria</taxon>
        <taxon>Hyphomicrobiales</taxon>
        <taxon>Phyllobacteriaceae</taxon>
        <taxon>Mesorhizobium</taxon>
    </lineage>
</organism>
<comment type="caution">
    <text evidence="6">The sequence shown here is derived from an EMBL/GenBank/DDBJ whole genome shotgun (WGS) entry which is preliminary data.</text>
</comment>
<evidence type="ECO:0000313" key="6">
    <source>
        <dbReference type="EMBL" id="PWJ88197.1"/>
    </source>
</evidence>
<keyword evidence="3" id="KW-0238">DNA-binding</keyword>
<dbReference type="PANTHER" id="PTHR30537:SF74">
    <property type="entry name" value="HTH-TYPE TRANSCRIPTIONAL REGULATOR TRPI"/>
    <property type="match status" value="1"/>
</dbReference>
<name>A0A8E2W8A9_RHILI</name>
<keyword evidence="2" id="KW-0805">Transcription regulation</keyword>
<dbReference type="Proteomes" id="UP000245631">
    <property type="component" value="Unassembled WGS sequence"/>
</dbReference>
<dbReference type="InterPro" id="IPR058163">
    <property type="entry name" value="LysR-type_TF_proteobact-type"/>
</dbReference>
<evidence type="ECO:0000256" key="1">
    <source>
        <dbReference type="ARBA" id="ARBA00009437"/>
    </source>
</evidence>
<dbReference type="InterPro" id="IPR036388">
    <property type="entry name" value="WH-like_DNA-bd_sf"/>
</dbReference>
<evidence type="ECO:0000256" key="3">
    <source>
        <dbReference type="ARBA" id="ARBA00023125"/>
    </source>
</evidence>
<dbReference type="PANTHER" id="PTHR30537">
    <property type="entry name" value="HTH-TYPE TRANSCRIPTIONAL REGULATOR"/>
    <property type="match status" value="1"/>
</dbReference>
<dbReference type="SUPFAM" id="SSF53850">
    <property type="entry name" value="Periplasmic binding protein-like II"/>
    <property type="match status" value="1"/>
</dbReference>
<keyword evidence="4" id="KW-0804">Transcription</keyword>
<gene>
    <name evidence="6" type="ORF">C8D77_11291</name>
</gene>
<dbReference type="GO" id="GO:0003700">
    <property type="term" value="F:DNA-binding transcription factor activity"/>
    <property type="evidence" value="ECO:0007669"/>
    <property type="project" value="InterPro"/>
</dbReference>
<dbReference type="Gene3D" id="3.40.190.10">
    <property type="entry name" value="Periplasmic binding protein-like II"/>
    <property type="match status" value="2"/>
</dbReference>
<evidence type="ECO:0000256" key="2">
    <source>
        <dbReference type="ARBA" id="ARBA00023015"/>
    </source>
</evidence>
<protein>
    <submittedName>
        <fullName evidence="6">LysR family transcriptional regulator</fullName>
    </submittedName>
</protein>
<dbReference type="RefSeq" id="WP_109670776.1">
    <property type="nucleotide sequence ID" value="NZ_QGGH01000012.1"/>
</dbReference>
<dbReference type="SUPFAM" id="SSF46785">
    <property type="entry name" value="Winged helix' DNA-binding domain"/>
    <property type="match status" value="1"/>
</dbReference>
<evidence type="ECO:0000313" key="7">
    <source>
        <dbReference type="Proteomes" id="UP000245631"/>
    </source>
</evidence>
<dbReference type="EMBL" id="QGGH01000012">
    <property type="protein sequence ID" value="PWJ88197.1"/>
    <property type="molecule type" value="Genomic_DNA"/>
</dbReference>
<dbReference type="GeneID" id="61055068"/>